<name>T1CJR6_9ZZZZ</name>
<dbReference type="Gene3D" id="2.30.30.110">
    <property type="match status" value="1"/>
</dbReference>
<dbReference type="Pfam" id="PF02452">
    <property type="entry name" value="PemK_toxin"/>
    <property type="match status" value="1"/>
</dbReference>
<dbReference type="SUPFAM" id="SSF50118">
    <property type="entry name" value="Cell growth inhibitor/plasmid maintenance toxic component"/>
    <property type="match status" value="1"/>
</dbReference>
<organism evidence="1">
    <name type="scientific">mine drainage metagenome</name>
    <dbReference type="NCBI Taxonomy" id="410659"/>
    <lineage>
        <taxon>unclassified sequences</taxon>
        <taxon>metagenomes</taxon>
        <taxon>ecological metagenomes</taxon>
    </lineage>
</organism>
<dbReference type="InterPro" id="IPR011067">
    <property type="entry name" value="Plasmid_toxin/cell-grow_inhib"/>
</dbReference>
<dbReference type="GO" id="GO:0016075">
    <property type="term" value="P:rRNA catabolic process"/>
    <property type="evidence" value="ECO:0007669"/>
    <property type="project" value="TreeGrafter"/>
</dbReference>
<reference evidence="1" key="2">
    <citation type="journal article" date="2014" name="ISME J.">
        <title>Microbial stratification in low pH oxic and suboxic macroscopic growths along an acid mine drainage.</title>
        <authorList>
            <person name="Mendez-Garcia C."/>
            <person name="Mesa V."/>
            <person name="Sprenger R.R."/>
            <person name="Richter M."/>
            <person name="Diez M.S."/>
            <person name="Solano J."/>
            <person name="Bargiela R."/>
            <person name="Golyshina O.V."/>
            <person name="Manteca A."/>
            <person name="Ramos J.L."/>
            <person name="Gallego J.R."/>
            <person name="Llorente I."/>
            <person name="Martins Dos Santos V.A."/>
            <person name="Jensen O.N."/>
            <person name="Pelaez A.I."/>
            <person name="Sanchez J."/>
            <person name="Ferrer M."/>
        </authorList>
    </citation>
    <scope>NUCLEOTIDE SEQUENCE</scope>
</reference>
<dbReference type="GO" id="GO:0004521">
    <property type="term" value="F:RNA endonuclease activity"/>
    <property type="evidence" value="ECO:0007669"/>
    <property type="project" value="TreeGrafter"/>
</dbReference>
<dbReference type="PANTHER" id="PTHR33988">
    <property type="entry name" value="ENDORIBONUCLEASE MAZF-RELATED"/>
    <property type="match status" value="1"/>
</dbReference>
<protein>
    <submittedName>
        <fullName evidence="1">PemK protein</fullName>
    </submittedName>
</protein>
<sequence length="108" mass="11780">MRRGDIYMVSLDPTEGREQRGSRPVLVVSPTEFNEATKLPVICPITNGGDFARRIGFAVPVTGIKTTGVVRCDQPRVLDLGARNARKVDTLPASIMDEVLAKLAPIFE</sequence>
<dbReference type="PANTHER" id="PTHR33988:SF3">
    <property type="entry name" value="ENDORIBONUCLEASE TOXIN CHPB-RELATED"/>
    <property type="match status" value="1"/>
</dbReference>
<evidence type="ECO:0000313" key="1">
    <source>
        <dbReference type="EMBL" id="EQD67309.1"/>
    </source>
</evidence>
<dbReference type="GO" id="GO:0003677">
    <property type="term" value="F:DNA binding"/>
    <property type="evidence" value="ECO:0007669"/>
    <property type="project" value="InterPro"/>
</dbReference>
<comment type="caution">
    <text evidence="1">The sequence shown here is derived from an EMBL/GenBank/DDBJ whole genome shotgun (WGS) entry which is preliminary data.</text>
</comment>
<dbReference type="InterPro" id="IPR003477">
    <property type="entry name" value="PemK-like"/>
</dbReference>
<proteinExistence type="predicted"/>
<dbReference type="EMBL" id="AUZZ01000619">
    <property type="protein sequence ID" value="EQD67309.1"/>
    <property type="molecule type" value="Genomic_DNA"/>
</dbReference>
<dbReference type="EMBL" id="AUZX01004659">
    <property type="protein sequence ID" value="EQD70213.1"/>
    <property type="molecule type" value="Genomic_DNA"/>
</dbReference>
<evidence type="ECO:0000313" key="2">
    <source>
        <dbReference type="EMBL" id="EQD70213.1"/>
    </source>
</evidence>
<dbReference type="AlphaFoldDB" id="T1CJR6"/>
<reference evidence="1" key="1">
    <citation type="submission" date="2013-08" db="EMBL/GenBank/DDBJ databases">
        <authorList>
            <person name="Mendez C."/>
            <person name="Richter M."/>
            <person name="Ferrer M."/>
            <person name="Sanchez J."/>
        </authorList>
    </citation>
    <scope>NUCLEOTIDE SEQUENCE</scope>
</reference>
<dbReference type="GO" id="GO:0006402">
    <property type="term" value="P:mRNA catabolic process"/>
    <property type="evidence" value="ECO:0007669"/>
    <property type="project" value="TreeGrafter"/>
</dbReference>
<gene>
    <name evidence="2" type="ORF">B1A_06413</name>
    <name evidence="1" type="ORF">B2A_00808</name>
</gene>
<accession>T1CJR6</accession>